<evidence type="ECO:0000313" key="2">
    <source>
        <dbReference type="Proteomes" id="UP001239111"/>
    </source>
</evidence>
<evidence type="ECO:0000313" key="1">
    <source>
        <dbReference type="EMBL" id="KAJ8677478.1"/>
    </source>
</evidence>
<keyword evidence="2" id="KW-1185">Reference proteome</keyword>
<organism evidence="1 2">
    <name type="scientific">Eretmocerus hayati</name>
    <dbReference type="NCBI Taxonomy" id="131215"/>
    <lineage>
        <taxon>Eukaryota</taxon>
        <taxon>Metazoa</taxon>
        <taxon>Ecdysozoa</taxon>
        <taxon>Arthropoda</taxon>
        <taxon>Hexapoda</taxon>
        <taxon>Insecta</taxon>
        <taxon>Pterygota</taxon>
        <taxon>Neoptera</taxon>
        <taxon>Endopterygota</taxon>
        <taxon>Hymenoptera</taxon>
        <taxon>Apocrita</taxon>
        <taxon>Proctotrupomorpha</taxon>
        <taxon>Chalcidoidea</taxon>
        <taxon>Aphelinidae</taxon>
        <taxon>Aphelininae</taxon>
        <taxon>Eretmocerus</taxon>
    </lineage>
</organism>
<gene>
    <name evidence="1" type="ORF">QAD02_013265</name>
</gene>
<reference evidence="1" key="1">
    <citation type="submission" date="2023-04" db="EMBL/GenBank/DDBJ databases">
        <title>A chromosome-level genome assembly of the parasitoid wasp Eretmocerus hayati.</title>
        <authorList>
            <person name="Zhong Y."/>
            <person name="Liu S."/>
            <person name="Liu Y."/>
        </authorList>
    </citation>
    <scope>NUCLEOTIDE SEQUENCE</scope>
    <source>
        <strain evidence="1">ZJU_SS_LIU_2023</strain>
    </source>
</reference>
<comment type="caution">
    <text evidence="1">The sequence shown here is derived from an EMBL/GenBank/DDBJ whole genome shotgun (WGS) entry which is preliminary data.</text>
</comment>
<name>A0ACC2P2Z9_9HYME</name>
<protein>
    <submittedName>
        <fullName evidence="1">Uncharacterized protein</fullName>
    </submittedName>
</protein>
<sequence>MSMKYVDVTFSQDGQGKIAPVYEVIDPDYPASHIRPRDENDFIKEHEYDVKWFKCGPDGYKCLKKHRHLHDFYPAKINGIAETSEELRKLAALRKRIPKRKYDDGSEKSDSNSLKEINQELQRQKKSKRTVTENRSASVLRDVQRKTPLSSLAPQFEDSDYDIAQKDDFHDGDNFDGGLANIETVVYRSKTPDKTNTFLKPTGTSTPLPFPTSQIYASFSPVTPPTRQPSSDGRSPNLYSHDLGRSTTPDPNSANLPENSEQGFRSVLSSRRHGLSLNAECGSRGRVANAHSERLHQSATTAHTTSVDPSKRRPSPASVERLSQMSTSARAQTNNSRRPSPREPVTLPRARAMAGYRDGYGERHTRRNARARTDRSRRSRRFLVTNSLQHYHMRSGAGYEERKAIRYKHVPDTNKEQIYLAENIAVDQLRWNLIMKENDKTYIEITAEVLWSAEEIADTALDITQVRNAIPGRPIRPIDRERLLLLISESILRLLARKEEKLERR</sequence>
<accession>A0ACC2P2Z9</accession>
<dbReference type="Proteomes" id="UP001239111">
    <property type="component" value="Chromosome 2"/>
</dbReference>
<proteinExistence type="predicted"/>
<dbReference type="EMBL" id="CM056742">
    <property type="protein sequence ID" value="KAJ8677478.1"/>
    <property type="molecule type" value="Genomic_DNA"/>
</dbReference>